<proteinExistence type="predicted"/>
<accession>A3MV71</accession>
<evidence type="ECO:0000313" key="2">
    <source>
        <dbReference type="Proteomes" id="UP000001431"/>
    </source>
</evidence>
<dbReference type="GeneID" id="4908608"/>
<gene>
    <name evidence="1" type="ordered locus">Pcal_1113</name>
</gene>
<sequence length="83" mass="9578">MIRLRCPVCGEEIAFNFKGGREPVGGLYEIVVQHRNHWLKVFIDRQGVVRRAAPVEYFVVVDPPKYTLYVYEGGIEIREEGVL</sequence>
<dbReference type="AlphaFoldDB" id="A3MV71"/>
<dbReference type="eggNOG" id="arCOG07060">
    <property type="taxonomic scope" value="Archaea"/>
</dbReference>
<dbReference type="STRING" id="410359.Pcal_1113"/>
<name>A3MV71_PYRCJ</name>
<evidence type="ECO:0000313" key="1">
    <source>
        <dbReference type="EMBL" id="ABO08538.1"/>
    </source>
</evidence>
<reference evidence="1" key="1">
    <citation type="submission" date="2007-02" db="EMBL/GenBank/DDBJ databases">
        <title>Complete sequence of Pyrobaculum calidifontis JCM 11548.</title>
        <authorList>
            <consortium name="US DOE Joint Genome Institute"/>
            <person name="Copeland A."/>
            <person name="Lucas S."/>
            <person name="Lapidus A."/>
            <person name="Barry K."/>
            <person name="Glavina del Rio T."/>
            <person name="Dalin E."/>
            <person name="Tice H."/>
            <person name="Pitluck S."/>
            <person name="Chain P."/>
            <person name="Malfatti S."/>
            <person name="Shin M."/>
            <person name="Vergez L."/>
            <person name="Schmutz J."/>
            <person name="Larimer F."/>
            <person name="Land M."/>
            <person name="Hauser L."/>
            <person name="Kyrpides N."/>
            <person name="Mikhailova N."/>
            <person name="Cozen A.E."/>
            <person name="Fitz-Gibbon S.T."/>
            <person name="House C.H."/>
            <person name="Saltikov C."/>
            <person name="Lowe T.M."/>
            <person name="Richardson P."/>
        </authorList>
    </citation>
    <scope>NUCLEOTIDE SEQUENCE [LARGE SCALE GENOMIC DNA]</scope>
    <source>
        <strain evidence="1">JCM 11548</strain>
    </source>
</reference>
<dbReference type="HOGENOM" id="CLU_179021_0_0_2"/>
<organism evidence="1 2">
    <name type="scientific">Pyrobaculum calidifontis (strain DSM 21063 / JCM 11548 / VA1)</name>
    <dbReference type="NCBI Taxonomy" id="410359"/>
    <lineage>
        <taxon>Archaea</taxon>
        <taxon>Thermoproteota</taxon>
        <taxon>Thermoprotei</taxon>
        <taxon>Thermoproteales</taxon>
        <taxon>Thermoproteaceae</taxon>
        <taxon>Pyrobaculum</taxon>
    </lineage>
</organism>
<protein>
    <submittedName>
        <fullName evidence="1">Uncharacterized protein</fullName>
    </submittedName>
</protein>
<dbReference type="EMBL" id="CP000561">
    <property type="protein sequence ID" value="ABO08538.1"/>
    <property type="molecule type" value="Genomic_DNA"/>
</dbReference>
<dbReference type="OrthoDB" id="27203at2157"/>
<dbReference type="RefSeq" id="WP_011849796.1">
    <property type="nucleotide sequence ID" value="NC_009073.1"/>
</dbReference>
<dbReference type="Proteomes" id="UP000001431">
    <property type="component" value="Chromosome"/>
</dbReference>
<dbReference type="KEGG" id="pcl:Pcal_1113"/>
<keyword evidence="2" id="KW-1185">Reference proteome</keyword>